<evidence type="ECO:0000313" key="5">
    <source>
        <dbReference type="Proteomes" id="UP001162889"/>
    </source>
</evidence>
<keyword evidence="1" id="KW-0732">Signal</keyword>
<dbReference type="AlphaFoldDB" id="A0AA41L4W3"/>
<dbReference type="Proteomes" id="UP001162889">
    <property type="component" value="Unassembled WGS sequence"/>
</dbReference>
<dbReference type="RefSeq" id="WP_217942221.1">
    <property type="nucleotide sequence ID" value="NZ_JAHTGR010000005.1"/>
</dbReference>
<dbReference type="EMBL" id="JAHTGR010000005">
    <property type="protein sequence ID" value="MBV6321477.1"/>
    <property type="molecule type" value="Genomic_DNA"/>
</dbReference>
<dbReference type="PROSITE" id="PS51257">
    <property type="entry name" value="PROKAR_LIPOPROTEIN"/>
    <property type="match status" value="1"/>
</dbReference>
<feature type="chain" id="PRO_5041316480" description="Lipoprotein" evidence="1">
    <location>
        <begin position="24"/>
        <end position="343"/>
    </location>
</feature>
<accession>A0AA41L4W3</accession>
<protein>
    <recommendedName>
        <fullName evidence="6">Lipoprotein</fullName>
    </recommendedName>
</protein>
<dbReference type="EMBL" id="JALJZU010000003">
    <property type="protein sequence ID" value="MCP2008266.1"/>
    <property type="molecule type" value="Genomic_DNA"/>
</dbReference>
<dbReference type="Proteomes" id="UP001155901">
    <property type="component" value="Unassembled WGS sequence"/>
</dbReference>
<feature type="signal peptide" evidence="1">
    <location>
        <begin position="1"/>
        <end position="23"/>
    </location>
</feature>
<reference evidence="3" key="2">
    <citation type="submission" date="2022-03" db="EMBL/GenBank/DDBJ databases">
        <title>Genome Encyclopedia of Bacteria and Archaea VI: Functional Genomics of Type Strains.</title>
        <authorList>
            <person name="Whitman W."/>
        </authorList>
    </citation>
    <scope>NUCLEOTIDE SEQUENCE</scope>
    <source>
        <strain evidence="3">HSC-15S17</strain>
    </source>
</reference>
<evidence type="ECO:0000313" key="3">
    <source>
        <dbReference type="EMBL" id="MCP2008266.1"/>
    </source>
</evidence>
<evidence type="ECO:0000313" key="2">
    <source>
        <dbReference type="EMBL" id="MBV6321477.1"/>
    </source>
</evidence>
<evidence type="ECO:0008006" key="6">
    <source>
        <dbReference type="Google" id="ProtNLM"/>
    </source>
</evidence>
<keyword evidence="5" id="KW-1185">Reference proteome</keyword>
<sequence>MLRHVSLLSIAALLTACGGGGGASNASTAPIIDTRPAAQPTLSLGDFYSYKGTSTSDVTGTPIGTPYSYTNVVTAVETSGAWTEISVDDGPSTPYTQEHFLADSGGDGDRSVQNGCTHNFQSTYSAKQRELVVGASWTRNIVGTVEGDCGKSPMTSGSVNTTVLALESVTVAAGTFKTAKVSIRASYKYASGGAIADESTSWLDTISGRRIKTSTSRIHTTQSGRVDTSSFVTELQGYAQAGTGRSLLNVQRFAGDWTGSFAGPDNGSCTGQVSLDGVLDASCAGGQFTIHGLIDAYGNVTFSLSAGGSTGPSFSGRFDSPLSIHGTWSKPGGGTGTWQLSHL</sequence>
<name>A0AA41L4W3_9BURK</name>
<reference evidence="2" key="1">
    <citation type="submission" date="2021-07" db="EMBL/GenBank/DDBJ databases">
        <title>Characterization of violacein-producing bacteria and related species.</title>
        <authorList>
            <person name="Wilson H.S."/>
            <person name="De Leon M.E."/>
        </authorList>
    </citation>
    <scope>NUCLEOTIDE SEQUENCE</scope>
    <source>
        <strain evidence="2">HSC-15S17</strain>
    </source>
</reference>
<evidence type="ECO:0000313" key="4">
    <source>
        <dbReference type="Proteomes" id="UP001155901"/>
    </source>
</evidence>
<gene>
    <name evidence="2" type="ORF">KVP70_11060</name>
    <name evidence="3" type="ORF">L1274_001966</name>
</gene>
<organism evidence="2 4">
    <name type="scientific">Duganella violaceipulchra</name>
    <dbReference type="NCBI Taxonomy" id="2849652"/>
    <lineage>
        <taxon>Bacteria</taxon>
        <taxon>Pseudomonadati</taxon>
        <taxon>Pseudomonadota</taxon>
        <taxon>Betaproteobacteria</taxon>
        <taxon>Burkholderiales</taxon>
        <taxon>Oxalobacteraceae</taxon>
        <taxon>Telluria group</taxon>
        <taxon>Duganella</taxon>
    </lineage>
</organism>
<proteinExistence type="predicted"/>
<comment type="caution">
    <text evidence="2">The sequence shown here is derived from an EMBL/GenBank/DDBJ whole genome shotgun (WGS) entry which is preliminary data.</text>
</comment>
<evidence type="ECO:0000256" key="1">
    <source>
        <dbReference type="SAM" id="SignalP"/>
    </source>
</evidence>